<evidence type="ECO:0000313" key="3">
    <source>
        <dbReference type="Proteomes" id="UP000255230"/>
    </source>
</evidence>
<feature type="compositionally biased region" description="Basic and acidic residues" evidence="1">
    <location>
        <begin position="259"/>
        <end position="270"/>
    </location>
</feature>
<gene>
    <name evidence="2" type="ORF">NCTC10465_01286</name>
</gene>
<dbReference type="GeneID" id="35777431"/>
<feature type="compositionally biased region" description="Basic and acidic residues" evidence="1">
    <location>
        <begin position="321"/>
        <end position="332"/>
    </location>
</feature>
<organism evidence="2 3">
    <name type="scientific">Faucicola osloensis</name>
    <name type="common">Moraxella osloensis</name>
    <dbReference type="NCBI Taxonomy" id="34062"/>
    <lineage>
        <taxon>Bacteria</taxon>
        <taxon>Pseudomonadati</taxon>
        <taxon>Pseudomonadota</taxon>
        <taxon>Gammaproteobacteria</taxon>
        <taxon>Moraxellales</taxon>
        <taxon>Moraxellaceae</taxon>
        <taxon>Faucicola</taxon>
    </lineage>
</organism>
<reference evidence="2 3" key="1">
    <citation type="submission" date="2018-06" db="EMBL/GenBank/DDBJ databases">
        <authorList>
            <consortium name="Pathogen Informatics"/>
            <person name="Doyle S."/>
        </authorList>
    </citation>
    <scope>NUCLEOTIDE SEQUENCE [LARGE SCALE GENOMIC DNA]</scope>
    <source>
        <strain evidence="2 3">NCTC10465</strain>
    </source>
</reference>
<accession>A0A378QA00</accession>
<dbReference type="RefSeq" id="WP_062330359.1">
    <property type="nucleotide sequence ID" value="NZ_CBCRZU010000007.1"/>
</dbReference>
<dbReference type="AlphaFoldDB" id="A0A378QA00"/>
<feature type="compositionally biased region" description="Low complexity" evidence="1">
    <location>
        <begin position="297"/>
        <end position="319"/>
    </location>
</feature>
<dbReference type="KEGG" id="mos:AXE82_00935"/>
<feature type="compositionally biased region" description="Polar residues" evidence="1">
    <location>
        <begin position="232"/>
        <end position="246"/>
    </location>
</feature>
<sequence>MSMIFPQNTLSKKMRMPLLLACFALTVVGCSRNEQKDEQTGSAASSEQQPIETSDIACNNDKATDAIHSYLVNRIDQQAKKQSDIIQQQAGTMVDMTILQNGLSQVAINLESVKGSNGKCQATVSFNMPQAQLDNADKIYTRLKMPVAAEQIASRGYQLQNSTLVANNVGFGLSASGANYQVNSTTGDDVIGLVGEIMANSALAQTLTQPSNTPLAGSSAGAIAVLPPVNSKPSVAANNSQNSTTKPVKKQTTEQPKTNSEKNNSEKTKTDVNNNTSDKKNTQSDSADKISDKKSEATTSNADSKSTATKSAASTGNSTDKSTKSVSHEKVPTDTNVKLTIEEKNEQY</sequence>
<name>A0A378QA00_FAUOS</name>
<protein>
    <submittedName>
        <fullName evidence="2">Uncharacterized protein</fullName>
    </submittedName>
</protein>
<feature type="compositionally biased region" description="Basic and acidic residues" evidence="1">
    <location>
        <begin position="277"/>
        <end position="296"/>
    </location>
</feature>
<evidence type="ECO:0000256" key="1">
    <source>
        <dbReference type="SAM" id="MobiDB-lite"/>
    </source>
</evidence>
<dbReference type="Proteomes" id="UP000255230">
    <property type="component" value="Unassembled WGS sequence"/>
</dbReference>
<proteinExistence type="predicted"/>
<keyword evidence="3" id="KW-1185">Reference proteome</keyword>
<dbReference type="EMBL" id="UGPY01000001">
    <property type="protein sequence ID" value="STY97502.1"/>
    <property type="molecule type" value="Genomic_DNA"/>
</dbReference>
<feature type="region of interest" description="Disordered" evidence="1">
    <location>
        <begin position="232"/>
        <end position="348"/>
    </location>
</feature>
<evidence type="ECO:0000313" key="2">
    <source>
        <dbReference type="EMBL" id="STY97502.1"/>
    </source>
</evidence>